<keyword evidence="3 6" id="KW-0812">Transmembrane</keyword>
<keyword evidence="5 6" id="KW-0472">Membrane</keyword>
<dbReference type="RefSeq" id="WP_151755226.1">
    <property type="nucleotide sequence ID" value="NZ_BKZW01000001.1"/>
</dbReference>
<reference evidence="7 8" key="1">
    <citation type="submission" date="2019-10" db="EMBL/GenBank/DDBJ databases">
        <title>Dictyobacter vulcani sp. nov., within the class Ktedonobacteria, isolated from soil of volcanic Mt. Zao.</title>
        <authorList>
            <person name="Zheng Y."/>
            <person name="Wang C.M."/>
            <person name="Sakai Y."/>
            <person name="Abe K."/>
            <person name="Yokota A."/>
            <person name="Yabe S."/>
        </authorList>
    </citation>
    <scope>NUCLEOTIDE SEQUENCE [LARGE SCALE GENOMIC DNA]</scope>
    <source>
        <strain evidence="7 8">W12</strain>
    </source>
</reference>
<comment type="subcellular location">
    <subcellularLocation>
        <location evidence="1">Membrane</location>
        <topology evidence="1">Multi-pass membrane protein</topology>
    </subcellularLocation>
</comment>
<feature type="transmembrane region" description="Helical" evidence="6">
    <location>
        <begin position="274"/>
        <end position="294"/>
    </location>
</feature>
<organism evidence="7 8">
    <name type="scientific">Dictyobacter vulcani</name>
    <dbReference type="NCBI Taxonomy" id="2607529"/>
    <lineage>
        <taxon>Bacteria</taxon>
        <taxon>Bacillati</taxon>
        <taxon>Chloroflexota</taxon>
        <taxon>Ktedonobacteria</taxon>
        <taxon>Ktedonobacterales</taxon>
        <taxon>Dictyobacteraceae</taxon>
        <taxon>Dictyobacter</taxon>
    </lineage>
</organism>
<comment type="similarity">
    <text evidence="2">Belongs to the TMEM19 family.</text>
</comment>
<keyword evidence="4 6" id="KW-1133">Transmembrane helix</keyword>
<feature type="transmembrane region" description="Helical" evidence="6">
    <location>
        <begin position="26"/>
        <end position="45"/>
    </location>
</feature>
<dbReference type="GO" id="GO:0016020">
    <property type="term" value="C:membrane"/>
    <property type="evidence" value="ECO:0007669"/>
    <property type="project" value="UniProtKB-SubCell"/>
</dbReference>
<feature type="transmembrane region" description="Helical" evidence="6">
    <location>
        <begin position="188"/>
        <end position="207"/>
    </location>
</feature>
<sequence length="301" mass="31631">MSTLSNFLRRFSSLRKPASRNEKQQTGLRLGLGLLFSSGIGLLAYKRHSLSRSGILGAVTTGTTTFGLGGSPWGLSLIFFFVSSSLFSHFRAADKAETAADKFSKGSQRDLAQVTANGGVATAMALGYGLSQAPALRSSFEAGFIGALATANADTWATEIGVLSQQPPRLITTGQPTVPGTSGGVSPLGAGAAATGAFTLGLVFTLLKRQSSFSLPPIALVSGLAGSMFDSLLGATVQAIYYCPVCQKETERRVHSCGTTTDHLRGWNWMDNDVVNLLATLCGSLTAILLHLPFRPTKTRH</sequence>
<evidence type="ECO:0000256" key="1">
    <source>
        <dbReference type="ARBA" id="ARBA00004141"/>
    </source>
</evidence>
<proteinExistence type="inferred from homology"/>
<dbReference type="Proteomes" id="UP000326912">
    <property type="component" value="Unassembled WGS sequence"/>
</dbReference>
<gene>
    <name evidence="7" type="ORF">KDW_13620</name>
</gene>
<accession>A0A5J4KLA0</accession>
<evidence type="ECO:0000256" key="4">
    <source>
        <dbReference type="ARBA" id="ARBA00022989"/>
    </source>
</evidence>
<evidence type="ECO:0000256" key="6">
    <source>
        <dbReference type="SAM" id="Phobius"/>
    </source>
</evidence>
<evidence type="ECO:0008006" key="9">
    <source>
        <dbReference type="Google" id="ProtNLM"/>
    </source>
</evidence>
<dbReference type="InterPro" id="IPR002794">
    <property type="entry name" value="DUF92_TMEM19"/>
</dbReference>
<feature type="transmembrane region" description="Helical" evidence="6">
    <location>
        <begin position="111"/>
        <end position="130"/>
    </location>
</feature>
<evidence type="ECO:0000313" key="7">
    <source>
        <dbReference type="EMBL" id="GER87200.1"/>
    </source>
</evidence>
<dbReference type="PANTHER" id="PTHR13353">
    <property type="entry name" value="TRANSMEMBRANE PROTEIN 19"/>
    <property type="match status" value="1"/>
</dbReference>
<feature type="transmembrane region" description="Helical" evidence="6">
    <location>
        <begin position="219"/>
        <end position="241"/>
    </location>
</feature>
<name>A0A5J4KLA0_9CHLR</name>
<evidence type="ECO:0000256" key="5">
    <source>
        <dbReference type="ARBA" id="ARBA00023136"/>
    </source>
</evidence>
<comment type="caution">
    <text evidence="7">The sequence shown here is derived from an EMBL/GenBank/DDBJ whole genome shotgun (WGS) entry which is preliminary data.</text>
</comment>
<dbReference type="PANTHER" id="PTHR13353:SF5">
    <property type="entry name" value="TRANSMEMBRANE PROTEIN 19"/>
    <property type="match status" value="1"/>
</dbReference>
<dbReference type="Pfam" id="PF01940">
    <property type="entry name" value="DUF92"/>
    <property type="match status" value="1"/>
</dbReference>
<keyword evidence="8" id="KW-1185">Reference proteome</keyword>
<dbReference type="AlphaFoldDB" id="A0A5J4KLA0"/>
<evidence type="ECO:0000256" key="3">
    <source>
        <dbReference type="ARBA" id="ARBA00022692"/>
    </source>
</evidence>
<evidence type="ECO:0000313" key="8">
    <source>
        <dbReference type="Proteomes" id="UP000326912"/>
    </source>
</evidence>
<protein>
    <recommendedName>
        <fullName evidence="9">DUF92 domain-containing protein</fullName>
    </recommendedName>
</protein>
<feature type="transmembrane region" description="Helical" evidence="6">
    <location>
        <begin position="73"/>
        <end position="90"/>
    </location>
</feature>
<evidence type="ECO:0000256" key="2">
    <source>
        <dbReference type="ARBA" id="ARBA00009012"/>
    </source>
</evidence>
<dbReference type="EMBL" id="BKZW01000001">
    <property type="protein sequence ID" value="GER87200.1"/>
    <property type="molecule type" value="Genomic_DNA"/>
</dbReference>